<protein>
    <submittedName>
        <fullName evidence="4">ABC transporter substrate binding protein</fullName>
    </submittedName>
</protein>
<evidence type="ECO:0000256" key="2">
    <source>
        <dbReference type="SAM" id="Phobius"/>
    </source>
</evidence>
<name>A0AAJ4RE27_9BACT</name>
<dbReference type="Proteomes" id="UP000298805">
    <property type="component" value="Chromosome"/>
</dbReference>
<dbReference type="Proteomes" id="UP000272781">
    <property type="component" value="Unassembled WGS sequence"/>
</dbReference>
<dbReference type="Gene3D" id="3.40.50.2300">
    <property type="match status" value="2"/>
</dbReference>
<evidence type="ECO:0000313" key="5">
    <source>
        <dbReference type="Proteomes" id="UP000272781"/>
    </source>
</evidence>
<accession>A0AAJ4RE27</accession>
<evidence type="ECO:0000313" key="3">
    <source>
        <dbReference type="EMBL" id="QCI28435.1"/>
    </source>
</evidence>
<keyword evidence="2" id="KW-0472">Membrane</keyword>
<dbReference type="AlphaFoldDB" id="A0AAJ4RE27"/>
<reference evidence="3" key="3">
    <citation type="submission" date="2019-06" db="EMBL/GenBank/DDBJ databases">
        <title>A comparative analysis of the Nautiliaceae.</title>
        <authorList>
            <person name="Grosche A."/>
            <person name="Smedile F."/>
            <person name="Vetriani C."/>
        </authorList>
    </citation>
    <scope>NUCLEOTIDE SEQUENCE</scope>
    <source>
        <strain evidence="3">TB6</strain>
    </source>
</reference>
<keyword evidence="6" id="KW-1185">Reference proteome</keyword>
<dbReference type="EMBL" id="CP027432">
    <property type="protein sequence ID" value="QCI28435.1"/>
    <property type="molecule type" value="Genomic_DNA"/>
</dbReference>
<reference evidence="4 5" key="2">
    <citation type="submission" date="2018-11" db="EMBL/GenBank/DDBJ databases">
        <title>Genomic Encyclopedia of Type Strains, Phase IV (KMG-IV): sequencing the most valuable type-strain genomes for metagenomic binning, comparative biology and taxonomic classification.</title>
        <authorList>
            <person name="Goeker M."/>
        </authorList>
    </citation>
    <scope>NUCLEOTIDE SEQUENCE [LARGE SCALE GENOMIC DNA]</scope>
    <source>
        <strain evidence="4 5">DSM 27783</strain>
    </source>
</reference>
<dbReference type="RefSeq" id="WP_123351751.1">
    <property type="nucleotide sequence ID" value="NZ_CP027432.2"/>
</dbReference>
<evidence type="ECO:0000256" key="1">
    <source>
        <dbReference type="SAM" id="Coils"/>
    </source>
</evidence>
<evidence type="ECO:0000313" key="6">
    <source>
        <dbReference type="Proteomes" id="UP000298805"/>
    </source>
</evidence>
<keyword evidence="1" id="KW-0175">Coiled coil</keyword>
<feature type="transmembrane region" description="Helical" evidence="2">
    <location>
        <begin position="335"/>
        <end position="355"/>
    </location>
</feature>
<dbReference type="EMBL" id="RJVK01000001">
    <property type="protein sequence ID" value="ROR40840.1"/>
    <property type="molecule type" value="Genomic_DNA"/>
</dbReference>
<sequence length="574" mass="67132">MRILFLLFLAVFLFAKNILIINSYSIKLPWTKGELEGILEKINNKQNLKIFIEFMDTKYFQPTPMRMLNYYYYLKDKYKNINFDIVITTDDNALNFVRKYKNEPIFSNAKVFFAGVNNLKLADTLPKNVYAGVFEKKEPLVNLNFAKKIVPNLKTVYVVADNSNSAKAVMKEYKNAFKNIKSPTLIYLNEKNLENILETIKKAPKNSAMLLLTPFSFSLEDSHISYKYAIVLISQVFPHPIIIHTDLLANVPNSNVVGGKATDALTQGKEAGKKVLEYLSGTPMQKIGFTFEKANKMYLNVLNLKKFGIDAYALGYKNAIYVNKPRTFYEMYKEWIIGSIIIFFAVLMMIVILILKNIQLKKYNEKISKMNKELEEKIFSALSELKEKEKLLLHQTKVSAIGEMFLMVSRKIKEKLHKLLEKEETKEEATYILNKLTMIEKYFNDSSVLEFDLKEATKEVVYSLKDVLNEGLVEIKGENIYIFGYKNKFQQVILDFLYNMSKFQNEIEKIIFEFKEDKIEIHIRFKHFSKNLIDNFENVLNNELYYTRLIMQQYFCSECNYRVDKNSVIMEIIL</sequence>
<keyword evidence="2" id="KW-1133">Transmembrane helix</keyword>
<gene>
    <name evidence="3" type="ORF">C6V80_05525</name>
    <name evidence="4" type="ORF">EDC58_0321</name>
</gene>
<reference evidence="6" key="1">
    <citation type="submission" date="2018-03" db="EMBL/GenBank/DDBJ databases">
        <title>A comparative analysis of the Nautiliaceae.</title>
        <authorList>
            <person name="Grosche A."/>
            <person name="Smedile F."/>
            <person name="Vetriani C."/>
        </authorList>
    </citation>
    <scope>NUCLEOTIDE SEQUENCE [LARGE SCALE GENOMIC DNA]</scope>
    <source>
        <strain evidence="6">TB6</strain>
    </source>
</reference>
<keyword evidence="2" id="KW-0812">Transmembrane</keyword>
<feature type="coiled-coil region" evidence="1">
    <location>
        <begin position="353"/>
        <end position="391"/>
    </location>
</feature>
<proteinExistence type="predicted"/>
<organism evidence="4 5">
    <name type="scientific">Caminibacter pacificus</name>
    <dbReference type="NCBI Taxonomy" id="1424653"/>
    <lineage>
        <taxon>Bacteria</taxon>
        <taxon>Pseudomonadati</taxon>
        <taxon>Campylobacterota</taxon>
        <taxon>Epsilonproteobacteria</taxon>
        <taxon>Nautiliales</taxon>
        <taxon>Nautiliaceae</taxon>
        <taxon>Caminibacter</taxon>
    </lineage>
</organism>
<evidence type="ECO:0000313" key="4">
    <source>
        <dbReference type="EMBL" id="ROR40840.1"/>
    </source>
</evidence>